<keyword evidence="1" id="KW-0812">Transmembrane</keyword>
<dbReference type="AlphaFoldDB" id="A0A200J8A5"/>
<keyword evidence="4" id="KW-1185">Reference proteome</keyword>
<reference evidence="2" key="1">
    <citation type="submission" date="2017-05" db="EMBL/GenBank/DDBJ databases">
        <title>The Genome Sequence of Enterococcus sp. 9D6_DIV0238.</title>
        <authorList>
            <consortium name="The Broad Institute Genomics Platform"/>
            <consortium name="The Broad Institute Genomic Center for Infectious Diseases"/>
            <person name="Earl A."/>
            <person name="Manson A."/>
            <person name="Schwartman J."/>
            <person name="Gilmore M."/>
            <person name="Abouelleil A."/>
            <person name="Cao P."/>
            <person name="Chapman S."/>
            <person name="Cusick C."/>
            <person name="Shea T."/>
            <person name="Young S."/>
            <person name="Neafsey D."/>
            <person name="Nusbaum C."/>
            <person name="Birren B."/>
        </authorList>
    </citation>
    <scope>NUCLEOTIDE SEQUENCE [LARGE SCALE GENOMIC DNA]</scope>
    <source>
        <strain evidence="2">9D6_DIV0238</strain>
    </source>
</reference>
<accession>A0A200J8A5</accession>
<feature type="transmembrane region" description="Helical" evidence="1">
    <location>
        <begin position="106"/>
        <end position="126"/>
    </location>
</feature>
<protein>
    <submittedName>
        <fullName evidence="2">Uncharacterized protein</fullName>
    </submittedName>
</protein>
<dbReference type="EMBL" id="NIBQ01000002">
    <property type="protein sequence ID" value="OUZ32890.1"/>
    <property type="molecule type" value="Genomic_DNA"/>
</dbReference>
<dbReference type="RefSeq" id="WP_254909555.1">
    <property type="nucleotide sequence ID" value="NZ_CP147246.1"/>
</dbReference>
<organism evidence="2">
    <name type="scientific">Candidatus Enterococcus dunnyi</name>
    <dbReference type="NCBI Taxonomy" id="1834192"/>
    <lineage>
        <taxon>Bacteria</taxon>
        <taxon>Bacillati</taxon>
        <taxon>Bacillota</taxon>
        <taxon>Bacilli</taxon>
        <taxon>Lactobacillales</taxon>
        <taxon>Enterococcaceae</taxon>
        <taxon>Enterococcus</taxon>
    </lineage>
</organism>
<name>A0A200J8A5_9ENTE</name>
<feature type="transmembrane region" description="Helical" evidence="1">
    <location>
        <begin position="138"/>
        <end position="155"/>
    </location>
</feature>
<evidence type="ECO:0000313" key="3">
    <source>
        <dbReference type="EMBL" id="WYJ93977.1"/>
    </source>
</evidence>
<proteinExistence type="predicted"/>
<reference evidence="3" key="2">
    <citation type="submission" date="2017-05" db="EMBL/GenBank/DDBJ databases">
        <authorList>
            <consortium name="The Broad Institute Genomics Platform"/>
            <consortium name="The Broad Institute Genomic Center for Infectious Diseases"/>
            <person name="Earl A."/>
            <person name="Manson A."/>
            <person name="Schwartman J."/>
            <person name="Gilmore M."/>
            <person name="Abouelleil A."/>
            <person name="Cao P."/>
            <person name="Chapman S."/>
            <person name="Cusick C."/>
            <person name="Shea T."/>
            <person name="Young S."/>
            <person name="Neafsey D."/>
            <person name="Nusbaum C."/>
            <person name="Birren B."/>
        </authorList>
    </citation>
    <scope>NUCLEOTIDE SEQUENCE</scope>
    <source>
        <strain evidence="3">9D6_DIV0238</strain>
    </source>
</reference>
<evidence type="ECO:0000313" key="4">
    <source>
        <dbReference type="Proteomes" id="UP000196151"/>
    </source>
</evidence>
<dbReference type="EMBL" id="CP147246">
    <property type="protein sequence ID" value="WYJ93977.1"/>
    <property type="molecule type" value="Genomic_DNA"/>
</dbReference>
<evidence type="ECO:0000313" key="2">
    <source>
        <dbReference type="EMBL" id="OUZ32890.1"/>
    </source>
</evidence>
<keyword evidence="1" id="KW-0472">Membrane</keyword>
<gene>
    <name evidence="3" type="ORF">A5889_001479</name>
    <name evidence="2" type="ORF">A5889_001599</name>
</gene>
<reference evidence="3" key="3">
    <citation type="submission" date="2024-03" db="EMBL/GenBank/DDBJ databases">
        <title>The Genome Sequence of Enterococcus sp. DIV0238c.</title>
        <authorList>
            <consortium name="The Broad Institute Genomics Platform"/>
            <consortium name="The Broad Institute Microbial Omics Core"/>
            <consortium name="The Broad Institute Genomic Center for Infectious Diseases"/>
            <person name="Earl A."/>
            <person name="Manson A."/>
            <person name="Gilmore M."/>
            <person name="Schwartman J."/>
            <person name="Shea T."/>
            <person name="Abouelleil A."/>
            <person name="Cao P."/>
            <person name="Chapman S."/>
            <person name="Cusick C."/>
            <person name="Young S."/>
            <person name="Neafsey D."/>
            <person name="Nusbaum C."/>
            <person name="Birren B."/>
        </authorList>
    </citation>
    <scope>NUCLEOTIDE SEQUENCE</scope>
    <source>
        <strain evidence="3">9D6_DIV0238</strain>
    </source>
</reference>
<keyword evidence="1" id="KW-1133">Transmembrane helix</keyword>
<dbReference type="Proteomes" id="UP000196151">
    <property type="component" value="Chromosome"/>
</dbReference>
<evidence type="ECO:0000256" key="1">
    <source>
        <dbReference type="SAM" id="Phobius"/>
    </source>
</evidence>
<sequence>MNHKMERNDQLEDWIFHYQHLNKVRRTKKQKQRFLATLVTDIAKLREDIQVIEYQQKKQYISSNVYVGNIETANRIICTYYDTPLRSFGSYQLFDRTKQRQATVRFILVSLSLFLLLGLVATVVYMNSMTEAFHLGKLSTWAAILCYGLYFFLFSKLAKGLSSRKNAVRNTSSILALVSLIAAHTNSKTAFAFLDEGCFGDQGLTLLKETCRSSAQIYYLDCVGSQEELHFIGQRVTEKAEQSFITHQGSDPKISYIFGAKVSETEQGKRYFLEKATLNQKGIDRNKLKQLKDFFTN</sequence>